<name>A0A8H7PK10_MORIS</name>
<keyword evidence="2" id="KW-1185">Reference proteome</keyword>
<accession>A0A8H7PK10</accession>
<dbReference type="OrthoDB" id="2394822at2759"/>
<dbReference type="AlphaFoldDB" id="A0A8H7PK10"/>
<evidence type="ECO:0000313" key="1">
    <source>
        <dbReference type="EMBL" id="KAG2175452.1"/>
    </source>
</evidence>
<gene>
    <name evidence="1" type="ORF">INT43_001099</name>
</gene>
<proteinExistence type="predicted"/>
<comment type="caution">
    <text evidence="1">The sequence shown here is derived from an EMBL/GenBank/DDBJ whole genome shotgun (WGS) entry which is preliminary data.</text>
</comment>
<sequence length="484" mass="56321">MCHVRFDHAESGAPKNIVDYSEETLMSNCASVLAKIMDLLESLNDPECLNELMRQIYTLRRPNDTEFIYQGQIENALIHIAKVSRSSTFKRWALTFLRKNCERLYRYYDYVCDTTVIKENLFSISYDLYANDAYGDVKLNRLLEKTIYDLKMSSQDWLAKVQTDPKYISNQCIADSDEILQNVVERPNQWALYSQKFQEVLLPLTVPIKWIPQMPSILIILYIYDKLYSNRLYPFFEDLKRNKLYWSSSNVGLSQAMDKLLLFANDGRAANVEYKVDMVRTQLNHNKDAPDVNVRGTVDLDEISFMEIFGSKPDEEAMGRFIQEVCLIITAGPASQMPKIACIVLIILKCFLTETEYYIKFALEDFVKVIQQAITSRTSNIAEWIVYHPPQAGNHNPYYNNAMLNGICSFVVICSSPILQQCSTNELIDRFRNDVNKILSHYRFIRNCYLQQSQMEPTEYNDQYCERMLQFLAKAITLGYEGYE</sequence>
<dbReference type="Proteomes" id="UP000654370">
    <property type="component" value="Unassembled WGS sequence"/>
</dbReference>
<evidence type="ECO:0000313" key="2">
    <source>
        <dbReference type="Proteomes" id="UP000654370"/>
    </source>
</evidence>
<reference evidence="1" key="1">
    <citation type="submission" date="2020-12" db="EMBL/GenBank/DDBJ databases">
        <title>Metabolic potential, ecology and presence of endohyphal bacteria is reflected in genomic diversity of Mucoromycotina.</title>
        <authorList>
            <person name="Muszewska A."/>
            <person name="Okrasinska A."/>
            <person name="Steczkiewicz K."/>
            <person name="Drgas O."/>
            <person name="Orlowska M."/>
            <person name="Perlinska-Lenart U."/>
            <person name="Aleksandrzak-Piekarczyk T."/>
            <person name="Szatraj K."/>
            <person name="Zielenkiewicz U."/>
            <person name="Pilsyk S."/>
            <person name="Malc E."/>
            <person name="Mieczkowski P."/>
            <person name="Kruszewska J.S."/>
            <person name="Biernat P."/>
            <person name="Pawlowska J."/>
        </authorList>
    </citation>
    <scope>NUCLEOTIDE SEQUENCE</scope>
    <source>
        <strain evidence="1">WA0000067209</strain>
    </source>
</reference>
<protein>
    <submittedName>
        <fullName evidence="1">Uncharacterized protein</fullName>
    </submittedName>
</protein>
<organism evidence="1 2">
    <name type="scientific">Mortierella isabellina</name>
    <name type="common">Filamentous fungus</name>
    <name type="synonym">Umbelopsis isabellina</name>
    <dbReference type="NCBI Taxonomy" id="91625"/>
    <lineage>
        <taxon>Eukaryota</taxon>
        <taxon>Fungi</taxon>
        <taxon>Fungi incertae sedis</taxon>
        <taxon>Mucoromycota</taxon>
        <taxon>Mucoromycotina</taxon>
        <taxon>Umbelopsidomycetes</taxon>
        <taxon>Umbelopsidales</taxon>
        <taxon>Umbelopsidaceae</taxon>
        <taxon>Umbelopsis</taxon>
    </lineage>
</organism>
<dbReference type="EMBL" id="JAEPQZ010000011">
    <property type="protein sequence ID" value="KAG2175452.1"/>
    <property type="molecule type" value="Genomic_DNA"/>
</dbReference>